<dbReference type="WBParaSite" id="EEL_0000991901-mRNA-1">
    <property type="protein sequence ID" value="EEL_0000991901-mRNA-1"/>
    <property type="gene ID" value="EEL_0000991901"/>
</dbReference>
<dbReference type="STRING" id="1147741.A0A0R3S550"/>
<dbReference type="Proteomes" id="UP000050640">
    <property type="component" value="Unplaced"/>
</dbReference>
<proteinExistence type="predicted"/>
<accession>A0A0R3S550</accession>
<protein>
    <submittedName>
        <fullName evidence="2">Ovate family protein</fullName>
    </submittedName>
</protein>
<evidence type="ECO:0000313" key="1">
    <source>
        <dbReference type="Proteomes" id="UP000050640"/>
    </source>
</evidence>
<reference evidence="2" key="1">
    <citation type="submission" date="2017-02" db="UniProtKB">
        <authorList>
            <consortium name="WormBaseParasite"/>
        </authorList>
    </citation>
    <scope>IDENTIFICATION</scope>
</reference>
<dbReference type="AlphaFoldDB" id="A0A0R3S550"/>
<keyword evidence="1" id="KW-1185">Reference proteome</keyword>
<organism evidence="1 2">
    <name type="scientific">Elaeophora elaphi</name>
    <dbReference type="NCBI Taxonomy" id="1147741"/>
    <lineage>
        <taxon>Eukaryota</taxon>
        <taxon>Metazoa</taxon>
        <taxon>Ecdysozoa</taxon>
        <taxon>Nematoda</taxon>
        <taxon>Chromadorea</taxon>
        <taxon>Rhabditida</taxon>
        <taxon>Spirurina</taxon>
        <taxon>Spiruromorpha</taxon>
        <taxon>Filarioidea</taxon>
        <taxon>Onchocercidae</taxon>
        <taxon>Elaeophora</taxon>
    </lineage>
</organism>
<sequence>MQVIENSEGLTTKKEDISNSIETLSLISEGDTSNIQSETQAQVGQTSGQLSVPRCPSISVSWPDDMQMNEINGRNISGDGDDEQLELSFIMKEKLHAFTDNMRRRTSQMIDEIIGESDDEEKCMENVEVARKEHRPSLMSLIGLQVSSSINYFEI</sequence>
<evidence type="ECO:0000313" key="2">
    <source>
        <dbReference type="WBParaSite" id="EEL_0000991901-mRNA-1"/>
    </source>
</evidence>
<name>A0A0R3S550_9BILA</name>